<evidence type="ECO:0000256" key="6">
    <source>
        <dbReference type="HAMAP-Rule" id="MF_01161"/>
    </source>
</evidence>
<dbReference type="InterPro" id="IPR012795">
    <property type="entry name" value="tRNA_Ile_lys_synt_N"/>
</dbReference>
<dbReference type="InterPro" id="IPR011063">
    <property type="entry name" value="TilS/TtcA_N"/>
</dbReference>
<dbReference type="eggNOG" id="COG0037">
    <property type="taxonomic scope" value="Bacteria"/>
</dbReference>
<dbReference type="STRING" id="747682.MALL_0452"/>
<evidence type="ECO:0000256" key="2">
    <source>
        <dbReference type="ARBA" id="ARBA00022694"/>
    </source>
</evidence>
<evidence type="ECO:0000256" key="4">
    <source>
        <dbReference type="ARBA" id="ARBA00022840"/>
    </source>
</evidence>
<evidence type="ECO:0000259" key="7">
    <source>
        <dbReference type="Pfam" id="PF01171"/>
    </source>
</evidence>
<accession>D4XWH8</accession>
<dbReference type="InterPro" id="IPR014729">
    <property type="entry name" value="Rossmann-like_a/b/a_fold"/>
</dbReference>
<keyword evidence="1 6" id="KW-0436">Ligase</keyword>
<name>D4XWH8_9BACT</name>
<keyword evidence="2 6" id="KW-0819">tRNA processing</keyword>
<dbReference type="InterPro" id="IPR012094">
    <property type="entry name" value="tRNA_Ile_lys_synt"/>
</dbReference>
<comment type="caution">
    <text evidence="8">The sequence shown here is derived from an EMBL/GenBank/DDBJ whole genome shotgun (WGS) entry which is preliminary data.</text>
</comment>
<keyword evidence="6" id="KW-0963">Cytoplasm</keyword>
<dbReference type="GO" id="GO:0032267">
    <property type="term" value="F:tRNA(Ile)-lysidine synthase activity"/>
    <property type="evidence" value="ECO:0007669"/>
    <property type="project" value="UniProtKB-EC"/>
</dbReference>
<dbReference type="OrthoDB" id="9807403at2"/>
<dbReference type="Proteomes" id="UP000004757">
    <property type="component" value="Unassembled WGS sequence"/>
</dbReference>
<dbReference type="HAMAP" id="MF_01161">
    <property type="entry name" value="tRNA_Ile_lys_synt"/>
    <property type="match status" value="1"/>
</dbReference>
<dbReference type="EMBL" id="ADNC01000027">
    <property type="protein sequence ID" value="EFF41186.1"/>
    <property type="molecule type" value="Genomic_DNA"/>
</dbReference>
<dbReference type="EC" id="6.3.4.19" evidence="6"/>
<feature type="binding site" evidence="6">
    <location>
        <begin position="13"/>
        <end position="18"/>
    </location>
    <ligand>
        <name>ATP</name>
        <dbReference type="ChEBI" id="CHEBI:30616"/>
    </ligand>
</feature>
<comment type="domain">
    <text evidence="6">The N-terminal region contains the highly conserved SGGXDS motif, predicted to be a P-loop motif involved in ATP binding.</text>
</comment>
<dbReference type="GO" id="GO:0006400">
    <property type="term" value="P:tRNA modification"/>
    <property type="evidence" value="ECO:0007669"/>
    <property type="project" value="UniProtKB-UniRule"/>
</dbReference>
<dbReference type="RefSeq" id="WP_005683803.1">
    <property type="nucleotide sequence ID" value="NZ_ADNC01000027.1"/>
</dbReference>
<comment type="function">
    <text evidence="6">Ligates lysine onto the cytidine present at position 34 of the AUA codon-specific tRNA(Ile) that contains the anticodon CAU, in an ATP-dependent manner. Cytidine is converted to lysidine, thus changing the amino acid specificity of the tRNA from methionine to isoleucine.</text>
</comment>
<dbReference type="GO" id="GO:0005524">
    <property type="term" value="F:ATP binding"/>
    <property type="evidence" value="ECO:0007669"/>
    <property type="project" value="UniProtKB-UniRule"/>
</dbReference>
<dbReference type="AlphaFoldDB" id="D4XWH8"/>
<dbReference type="PANTHER" id="PTHR43033">
    <property type="entry name" value="TRNA(ILE)-LYSIDINE SYNTHASE-RELATED"/>
    <property type="match status" value="1"/>
</dbReference>
<comment type="catalytic activity">
    <reaction evidence="5 6">
        <text>cytidine(34) in tRNA(Ile2) + L-lysine + ATP = lysidine(34) in tRNA(Ile2) + AMP + diphosphate + H(+)</text>
        <dbReference type="Rhea" id="RHEA:43744"/>
        <dbReference type="Rhea" id="RHEA-COMP:10625"/>
        <dbReference type="Rhea" id="RHEA-COMP:10670"/>
        <dbReference type="ChEBI" id="CHEBI:15378"/>
        <dbReference type="ChEBI" id="CHEBI:30616"/>
        <dbReference type="ChEBI" id="CHEBI:32551"/>
        <dbReference type="ChEBI" id="CHEBI:33019"/>
        <dbReference type="ChEBI" id="CHEBI:82748"/>
        <dbReference type="ChEBI" id="CHEBI:83665"/>
        <dbReference type="ChEBI" id="CHEBI:456215"/>
        <dbReference type="EC" id="6.3.4.19"/>
    </reaction>
</comment>
<dbReference type="CDD" id="cd01992">
    <property type="entry name" value="TilS_N"/>
    <property type="match status" value="1"/>
</dbReference>
<dbReference type="NCBIfam" id="TIGR02432">
    <property type="entry name" value="lysidine_TilS_N"/>
    <property type="match status" value="1"/>
</dbReference>
<keyword evidence="9" id="KW-1185">Reference proteome</keyword>
<sequence length="291" mass="35323">MIKNDQPILIAVSGGPDSMFLLNKFYKKNYVIAAFVNYNQRSDSNIDQKIVEEFCFKNNIVLEKLILNKSDYTKGNFQDWARITRYNFFKEMYKKHNCKKLLVAQHKDDFIENYFLQKTRKKDRLFFGIDKKSELFDMYVERPLINRYFKKQIIKQNMKNNLIFANDYTNHEPKYKRNEIRLELSNKSILLKEFLFLKIKLLNLKLSFKRKKIEYLFKKWKENAFDQNCLNKDKYNKYLVYKYLNNNFTNINLSSSKIESIIEFIKSDNRTSQYKLDESNYLIKKRGKLIN</sequence>
<keyword evidence="4 6" id="KW-0067">ATP-binding</keyword>
<evidence type="ECO:0000313" key="9">
    <source>
        <dbReference type="Proteomes" id="UP000004757"/>
    </source>
</evidence>
<comment type="similarity">
    <text evidence="6">Belongs to the tRNA(Ile)-lysidine synthase family.</text>
</comment>
<reference evidence="8 9" key="1">
    <citation type="submission" date="2010-03" db="EMBL/GenBank/DDBJ databases">
        <authorList>
            <person name="Glass J.I."/>
            <person name="Benders G.A."/>
            <person name="Durkin A.S."/>
            <person name="Farmerie W.G."/>
            <person name="Hlavinka K."/>
            <person name="Hostetler J."/>
            <person name="Jackson J."/>
            <person name="May M.A."/>
            <person name="Miller R.H."/>
            <person name="Paralanov V."/>
            <person name="Radune D."/>
            <person name="Szczypinski B."/>
            <person name="Brown D.R."/>
        </authorList>
    </citation>
    <scope>NUCLEOTIDE SEQUENCE [LARGE SCALE GENOMIC DNA]</scope>
    <source>
        <strain evidence="8 9">A21JP2</strain>
    </source>
</reference>
<dbReference type="PANTHER" id="PTHR43033:SF1">
    <property type="entry name" value="TRNA(ILE)-LYSIDINE SYNTHASE-RELATED"/>
    <property type="match status" value="1"/>
</dbReference>
<evidence type="ECO:0000256" key="5">
    <source>
        <dbReference type="ARBA" id="ARBA00048539"/>
    </source>
</evidence>
<dbReference type="Gene3D" id="3.40.50.620">
    <property type="entry name" value="HUPs"/>
    <property type="match status" value="1"/>
</dbReference>
<evidence type="ECO:0000256" key="1">
    <source>
        <dbReference type="ARBA" id="ARBA00022598"/>
    </source>
</evidence>
<dbReference type="Pfam" id="PF01171">
    <property type="entry name" value="ATP_bind_3"/>
    <property type="match status" value="1"/>
</dbReference>
<gene>
    <name evidence="6 8" type="primary">tilS</name>
    <name evidence="8" type="ORF">MALL_0452</name>
</gene>
<dbReference type="SUPFAM" id="SSF52402">
    <property type="entry name" value="Adenine nucleotide alpha hydrolases-like"/>
    <property type="match status" value="1"/>
</dbReference>
<keyword evidence="3 6" id="KW-0547">Nucleotide-binding</keyword>
<dbReference type="GO" id="GO:0005737">
    <property type="term" value="C:cytoplasm"/>
    <property type="evidence" value="ECO:0007669"/>
    <property type="project" value="UniProtKB-SubCell"/>
</dbReference>
<evidence type="ECO:0000256" key="3">
    <source>
        <dbReference type="ARBA" id="ARBA00022741"/>
    </source>
</evidence>
<protein>
    <recommendedName>
        <fullName evidence="6">tRNA(Ile)-lysidine synthase</fullName>
        <ecNumber evidence="6">6.3.4.19</ecNumber>
    </recommendedName>
    <alternativeName>
        <fullName evidence="6">tRNA(Ile)-2-lysyl-cytidine synthase</fullName>
    </alternativeName>
    <alternativeName>
        <fullName evidence="6">tRNA(Ile)-lysidine synthetase</fullName>
    </alternativeName>
</protein>
<organism evidence="8 9">
    <name type="scientific">Mycoplasmopsis alligatoris A21JP2</name>
    <dbReference type="NCBI Taxonomy" id="747682"/>
    <lineage>
        <taxon>Bacteria</taxon>
        <taxon>Bacillati</taxon>
        <taxon>Mycoplasmatota</taxon>
        <taxon>Mycoplasmoidales</taxon>
        <taxon>Metamycoplasmataceae</taxon>
        <taxon>Mycoplasmopsis</taxon>
    </lineage>
</organism>
<feature type="domain" description="tRNA(Ile)-lysidine/2-thiocytidine synthase N-terminal" evidence="7">
    <location>
        <begin position="8"/>
        <end position="182"/>
    </location>
</feature>
<proteinExistence type="inferred from homology"/>
<comment type="subcellular location">
    <subcellularLocation>
        <location evidence="6">Cytoplasm</location>
    </subcellularLocation>
</comment>
<evidence type="ECO:0000313" key="8">
    <source>
        <dbReference type="EMBL" id="EFF41186.1"/>
    </source>
</evidence>